<feature type="compositionally biased region" description="Low complexity" evidence="1">
    <location>
        <begin position="303"/>
        <end position="328"/>
    </location>
</feature>
<evidence type="ECO:0000313" key="4">
    <source>
        <dbReference type="Proteomes" id="UP000007797"/>
    </source>
</evidence>
<feature type="transmembrane region" description="Helical" evidence="2">
    <location>
        <begin position="31"/>
        <end position="51"/>
    </location>
</feature>
<gene>
    <name evidence="3" type="ORF">DFA_00876</name>
</gene>
<keyword evidence="4" id="KW-1185">Reference proteome</keyword>
<dbReference type="RefSeq" id="XP_004358857.1">
    <property type="nucleotide sequence ID" value="XM_004358800.1"/>
</dbReference>
<feature type="transmembrane region" description="Helical" evidence="2">
    <location>
        <begin position="195"/>
        <end position="216"/>
    </location>
</feature>
<evidence type="ECO:0008006" key="5">
    <source>
        <dbReference type="Google" id="ProtNLM"/>
    </source>
</evidence>
<feature type="transmembrane region" description="Helical" evidence="2">
    <location>
        <begin position="163"/>
        <end position="183"/>
    </location>
</feature>
<dbReference type="KEGG" id="dfa:DFA_00876"/>
<name>F4PUD5_CACFS</name>
<dbReference type="EMBL" id="GL883010">
    <property type="protein sequence ID" value="EGG21007.1"/>
    <property type="molecule type" value="Genomic_DNA"/>
</dbReference>
<keyword evidence="2" id="KW-0472">Membrane</keyword>
<keyword evidence="2" id="KW-0812">Transmembrane</keyword>
<sequence length="349" mass="39299">MKKEKQQPVVVVEDEDDEIESVKGPTRSSPFHLLGAFCFIMAIIAAIICCLNPHLHVRHSSWRGQRRQRRRALPRQHLLGAVVPRQHSLLSRHHNDVDRHQLHVCRQGSSAARRQQQHRVSRGQAHCIARVYHDCAHHLLPRRLICSVADSKHLRHQVQTKGGVCHVASFWASIVLVIAHSIYYGDGKIDKTKVLPLILLLVGWAFIILVLVTFFYGKERVRGYVDQCIPSRRGRNNNNNNNNQKDNQSGANNENELEDFTSDSSNSPPHTPKKHTSSTTNHSPRHHQSSSTGTTTAPPPITIPQQQVPNSININSENSNNNNNNNNSHVLGTLIEDSDSDDNNIPVKK</sequence>
<dbReference type="GeneID" id="14873055"/>
<feature type="region of interest" description="Disordered" evidence="1">
    <location>
        <begin position="229"/>
        <end position="349"/>
    </location>
</feature>
<feature type="compositionally biased region" description="Polar residues" evidence="1">
    <location>
        <begin position="244"/>
        <end position="254"/>
    </location>
</feature>
<organism evidence="3 4">
    <name type="scientific">Cavenderia fasciculata</name>
    <name type="common">Slime mold</name>
    <name type="synonym">Dictyostelium fasciculatum</name>
    <dbReference type="NCBI Taxonomy" id="261658"/>
    <lineage>
        <taxon>Eukaryota</taxon>
        <taxon>Amoebozoa</taxon>
        <taxon>Evosea</taxon>
        <taxon>Eumycetozoa</taxon>
        <taxon>Dictyostelia</taxon>
        <taxon>Acytosteliales</taxon>
        <taxon>Cavenderiaceae</taxon>
        <taxon>Cavenderia</taxon>
    </lineage>
</organism>
<dbReference type="Proteomes" id="UP000007797">
    <property type="component" value="Unassembled WGS sequence"/>
</dbReference>
<evidence type="ECO:0000313" key="3">
    <source>
        <dbReference type="EMBL" id="EGG21007.1"/>
    </source>
</evidence>
<dbReference type="AlphaFoldDB" id="F4PUD5"/>
<keyword evidence="2" id="KW-1133">Transmembrane helix</keyword>
<protein>
    <recommendedName>
        <fullName evidence="5">Transmembrane protein</fullName>
    </recommendedName>
</protein>
<reference evidence="4" key="1">
    <citation type="journal article" date="2011" name="Genome Res.">
        <title>Phylogeny-wide analysis of social amoeba genomes highlights ancient origins for complex intercellular communication.</title>
        <authorList>
            <person name="Heidel A.J."/>
            <person name="Lawal H.M."/>
            <person name="Felder M."/>
            <person name="Schilde C."/>
            <person name="Helps N.R."/>
            <person name="Tunggal B."/>
            <person name="Rivero F."/>
            <person name="John U."/>
            <person name="Schleicher M."/>
            <person name="Eichinger L."/>
            <person name="Platzer M."/>
            <person name="Noegel A.A."/>
            <person name="Schaap P."/>
            <person name="Gloeckner G."/>
        </authorList>
    </citation>
    <scope>NUCLEOTIDE SEQUENCE [LARGE SCALE GENOMIC DNA]</scope>
    <source>
        <strain evidence="4">SH3</strain>
    </source>
</reference>
<feature type="region of interest" description="Disordered" evidence="1">
    <location>
        <begin position="1"/>
        <end position="25"/>
    </location>
</feature>
<evidence type="ECO:0000256" key="1">
    <source>
        <dbReference type="SAM" id="MobiDB-lite"/>
    </source>
</evidence>
<accession>F4PUD5</accession>
<evidence type="ECO:0000256" key="2">
    <source>
        <dbReference type="SAM" id="Phobius"/>
    </source>
</evidence>
<proteinExistence type="predicted"/>